<accession>A0ABS2ZSH9</accession>
<dbReference type="PANTHER" id="PTHR43462:SF1">
    <property type="entry name" value="ALANYL-TRNA EDITING PROTEIN AARSD1"/>
    <property type="match status" value="1"/>
</dbReference>
<dbReference type="SMART" id="SM00863">
    <property type="entry name" value="tRNA_SAD"/>
    <property type="match status" value="1"/>
</dbReference>
<keyword evidence="4" id="KW-0862">Zinc</keyword>
<keyword evidence="3" id="KW-0479">Metal-binding</keyword>
<gene>
    <name evidence="7" type="ORF">JYA63_14405</name>
</gene>
<sequence>MTEKLYYSSPYTIEWETTIKKSFDNDGKFFIVLESTAFYPTGGGQPNDTGTINGINVLDVFTEKDEVIHQLDRLPETSSVNCKLNWDRRFDHMQHHSGQHLLSAVCYSLHGARTISFHLGTEYATIDIEMDVLNQNQMDRLEQAVNEEIYKNRMVHTYFVNDEELQQLPLLKMPKITENIRIVEIEGVEHNACGGTHVRSTAEIGIIKLLKAEKQKGAVRLYFKCGIRALVDYNESLKILGLIAAKFNTGRNDVLNRLEKWEADQLDMEVEMKRLKEENNSYLAKEILTHVTNDFLTYVFKEKSFDDTKELAIKIANENELLILFAAIQDNRIIFMHNGTNEIQCGKFFKEYLSSFNGKGGGSDTSAQAGFSSTEDMQRFVEFARENLSKDL</sequence>
<dbReference type="EMBL" id="JAFHKR010000039">
    <property type="protein sequence ID" value="MBN3555467.1"/>
    <property type="molecule type" value="Genomic_DNA"/>
</dbReference>
<dbReference type="SUPFAM" id="SSF55186">
    <property type="entry name" value="ThrRS/AlaRS common domain"/>
    <property type="match status" value="1"/>
</dbReference>
<dbReference type="InterPro" id="IPR051335">
    <property type="entry name" value="Alanyl-tRNA_Editing_Enzymes"/>
</dbReference>
<protein>
    <submittedName>
        <fullName evidence="7">Hydrolase</fullName>
    </submittedName>
</protein>
<dbReference type="InterPro" id="IPR009000">
    <property type="entry name" value="Transl_B-barrel_sf"/>
</dbReference>
<organism evidence="7 8">
    <name type="scientific">Fictibacillus nanhaiensis</name>
    <dbReference type="NCBI Taxonomy" id="742169"/>
    <lineage>
        <taxon>Bacteria</taxon>
        <taxon>Bacillati</taxon>
        <taxon>Bacillota</taxon>
        <taxon>Bacilli</taxon>
        <taxon>Bacillales</taxon>
        <taxon>Fictibacillaceae</taxon>
        <taxon>Fictibacillus</taxon>
    </lineage>
</organism>
<dbReference type="Gene3D" id="3.30.980.10">
    <property type="entry name" value="Threonyl-trna Synthetase, Chain A, domain 2"/>
    <property type="match status" value="1"/>
</dbReference>
<evidence type="ECO:0000256" key="1">
    <source>
        <dbReference type="ARBA" id="ARBA00001947"/>
    </source>
</evidence>
<evidence type="ECO:0000256" key="4">
    <source>
        <dbReference type="ARBA" id="ARBA00022833"/>
    </source>
</evidence>
<evidence type="ECO:0000256" key="2">
    <source>
        <dbReference type="ARBA" id="ARBA00004496"/>
    </source>
</evidence>
<comment type="caution">
    <text evidence="7">The sequence shown here is derived from an EMBL/GenBank/DDBJ whole genome shotgun (WGS) entry which is preliminary data.</text>
</comment>
<keyword evidence="8" id="KW-1185">Reference proteome</keyword>
<comment type="cofactor">
    <cofactor evidence="1">
        <name>Zn(2+)</name>
        <dbReference type="ChEBI" id="CHEBI:29105"/>
    </cofactor>
</comment>
<keyword evidence="5" id="KW-0175">Coiled coil</keyword>
<evidence type="ECO:0000313" key="8">
    <source>
        <dbReference type="Proteomes" id="UP001296923"/>
    </source>
</evidence>
<feature type="coiled-coil region" evidence="5">
    <location>
        <begin position="258"/>
        <end position="285"/>
    </location>
</feature>
<comment type="subcellular location">
    <subcellularLocation>
        <location evidence="2">Cytoplasm</location>
    </subcellularLocation>
</comment>
<dbReference type="Pfam" id="PF07973">
    <property type="entry name" value="tRNA_SAD"/>
    <property type="match status" value="1"/>
</dbReference>
<evidence type="ECO:0000256" key="5">
    <source>
        <dbReference type="SAM" id="Coils"/>
    </source>
</evidence>
<name>A0ABS2ZSH9_9BACL</name>
<dbReference type="InterPro" id="IPR003156">
    <property type="entry name" value="DHHA1_dom"/>
</dbReference>
<dbReference type="RefSeq" id="WP_205726286.1">
    <property type="nucleotide sequence ID" value="NZ_JAFHKR010000039.1"/>
</dbReference>
<dbReference type="PROSITE" id="PS50860">
    <property type="entry name" value="AA_TRNA_LIGASE_II_ALA"/>
    <property type="match status" value="1"/>
</dbReference>
<dbReference type="SUPFAM" id="SSF50447">
    <property type="entry name" value="Translation proteins"/>
    <property type="match status" value="1"/>
</dbReference>
<evidence type="ECO:0000313" key="7">
    <source>
        <dbReference type="EMBL" id="MBN3555467.1"/>
    </source>
</evidence>
<dbReference type="GO" id="GO:0016787">
    <property type="term" value="F:hydrolase activity"/>
    <property type="evidence" value="ECO:0007669"/>
    <property type="project" value="UniProtKB-KW"/>
</dbReference>
<dbReference type="InterPro" id="IPR018165">
    <property type="entry name" value="Ala-tRNA-synth_IIc_core"/>
</dbReference>
<reference evidence="7 8" key="1">
    <citation type="submission" date="2021-01" db="EMBL/GenBank/DDBJ databases">
        <title>Genome Sequencing of Type Strains.</title>
        <authorList>
            <person name="Lemaire J.F."/>
            <person name="Inderbitzin P."/>
            <person name="Collins S.B."/>
            <person name="Wespe N."/>
            <person name="Knight-Connoni V."/>
        </authorList>
    </citation>
    <scope>NUCLEOTIDE SEQUENCE [LARGE SCALE GENOMIC DNA]</scope>
    <source>
        <strain evidence="7 8">DSM 23009</strain>
    </source>
</reference>
<evidence type="ECO:0000256" key="3">
    <source>
        <dbReference type="ARBA" id="ARBA00022723"/>
    </source>
</evidence>
<dbReference type="Proteomes" id="UP001296923">
    <property type="component" value="Unassembled WGS sequence"/>
</dbReference>
<dbReference type="Gene3D" id="2.40.30.130">
    <property type="match status" value="1"/>
</dbReference>
<proteinExistence type="predicted"/>
<dbReference type="InterPro" id="IPR018163">
    <property type="entry name" value="Thr/Ala-tRNA-synth_IIc_edit"/>
</dbReference>
<evidence type="ECO:0000259" key="6">
    <source>
        <dbReference type="PROSITE" id="PS50860"/>
    </source>
</evidence>
<dbReference type="PANTHER" id="PTHR43462">
    <property type="entry name" value="ALANYL-TRNA EDITING PROTEIN"/>
    <property type="match status" value="1"/>
</dbReference>
<dbReference type="InterPro" id="IPR012947">
    <property type="entry name" value="tRNA_SAD"/>
</dbReference>
<keyword evidence="7" id="KW-0378">Hydrolase</keyword>
<dbReference type="Gene3D" id="3.10.310.40">
    <property type="match status" value="1"/>
</dbReference>
<dbReference type="Pfam" id="PF02272">
    <property type="entry name" value="DHHA1"/>
    <property type="match status" value="1"/>
</dbReference>
<feature type="domain" description="Alanyl-transfer RNA synthetases family profile" evidence="6">
    <location>
        <begin position="1"/>
        <end position="220"/>
    </location>
</feature>